<dbReference type="RefSeq" id="WP_204298467.1">
    <property type="nucleotide sequence ID" value="NZ_BAAAGQ010000019.1"/>
</dbReference>
<accession>A0ABQ3WQ18</accession>
<organism evidence="1">
    <name type="scientific">Actinoplanes campanulatus</name>
    <dbReference type="NCBI Taxonomy" id="113559"/>
    <lineage>
        <taxon>Bacteria</taxon>
        <taxon>Bacillati</taxon>
        <taxon>Actinomycetota</taxon>
        <taxon>Actinomycetes</taxon>
        <taxon>Micromonosporales</taxon>
        <taxon>Micromonosporaceae</taxon>
        <taxon>Actinoplanes</taxon>
    </lineage>
</organism>
<evidence type="ECO:0000313" key="1">
    <source>
        <dbReference type="EMBL" id="GID48308.1"/>
    </source>
</evidence>
<protein>
    <submittedName>
        <fullName evidence="1">Uncharacterized protein</fullName>
    </submittedName>
</protein>
<name>A0ABQ3WQ18_9ACTN</name>
<sequence>MSDDEPQRRPSQIIAEMLGLPEPRRFTEEEERAYQEAMDRADAQVRAIIARRQRRAA</sequence>
<reference evidence="1" key="1">
    <citation type="submission" date="2021-01" db="EMBL/GenBank/DDBJ databases">
        <title>Whole genome shotgun sequence of Actinoplanes capillaceus NBRC 16408.</title>
        <authorList>
            <person name="Komaki H."/>
            <person name="Tamura T."/>
        </authorList>
    </citation>
    <scope>NUCLEOTIDE SEQUENCE [LARGE SCALE GENOMIC DNA]</scope>
    <source>
        <strain evidence="1">NBRC 16408</strain>
    </source>
</reference>
<proteinExistence type="predicted"/>
<comment type="caution">
    <text evidence="1">The sequence shown here is derived from an EMBL/GenBank/DDBJ whole genome shotgun (WGS) entry which is preliminary data.</text>
</comment>
<gene>
    <name evidence="1" type="ORF">Aca07nite_55830</name>
</gene>
<dbReference type="EMBL" id="BOMF01000104">
    <property type="protein sequence ID" value="GID48308.1"/>
    <property type="molecule type" value="Genomic_DNA"/>
</dbReference>